<accession>A1ZM53</accession>
<dbReference type="InterPro" id="IPR002347">
    <property type="entry name" value="SDR_fam"/>
</dbReference>
<organism evidence="5 6">
    <name type="scientific">Microscilla marina ATCC 23134</name>
    <dbReference type="NCBI Taxonomy" id="313606"/>
    <lineage>
        <taxon>Bacteria</taxon>
        <taxon>Pseudomonadati</taxon>
        <taxon>Bacteroidota</taxon>
        <taxon>Cytophagia</taxon>
        <taxon>Cytophagales</taxon>
        <taxon>Microscillaceae</taxon>
        <taxon>Microscilla</taxon>
    </lineage>
</organism>
<dbReference type="PANTHER" id="PTHR43963">
    <property type="entry name" value="CARBONYL REDUCTASE 1-RELATED"/>
    <property type="match status" value="1"/>
</dbReference>
<dbReference type="CDD" id="cd05324">
    <property type="entry name" value="carb_red_PTCR-like_SDR_c"/>
    <property type="match status" value="1"/>
</dbReference>
<dbReference type="Gene3D" id="3.40.50.720">
    <property type="entry name" value="NAD(P)-binding Rossmann-like Domain"/>
    <property type="match status" value="1"/>
</dbReference>
<dbReference type="RefSeq" id="WP_002697857.1">
    <property type="nucleotide sequence ID" value="NZ_AAWS01000015.1"/>
</dbReference>
<keyword evidence="6" id="KW-1185">Reference proteome</keyword>
<proteinExistence type="inferred from homology"/>
<dbReference type="GO" id="GO:0016616">
    <property type="term" value="F:oxidoreductase activity, acting on the CH-OH group of donors, NAD or NADP as acceptor"/>
    <property type="evidence" value="ECO:0007669"/>
    <property type="project" value="InterPro"/>
</dbReference>
<evidence type="ECO:0000256" key="2">
    <source>
        <dbReference type="ARBA" id="ARBA00022857"/>
    </source>
</evidence>
<comment type="similarity">
    <text evidence="1 4">Belongs to the short-chain dehydrogenases/reductases (SDR) family.</text>
</comment>
<dbReference type="AlphaFoldDB" id="A1ZM53"/>
<dbReference type="PRINTS" id="PR00081">
    <property type="entry name" value="GDHRDH"/>
</dbReference>
<evidence type="ECO:0000313" key="5">
    <source>
        <dbReference type="EMBL" id="EAY28584.1"/>
    </source>
</evidence>
<evidence type="ECO:0000256" key="1">
    <source>
        <dbReference type="ARBA" id="ARBA00006484"/>
    </source>
</evidence>
<dbReference type="PANTHER" id="PTHR43963:SF6">
    <property type="entry name" value="CHAIN DEHYDROGENASE FAMILY PROTEIN, PUTATIVE (AFU_ORTHOLOGUE AFUA_3G15350)-RELATED"/>
    <property type="match status" value="1"/>
</dbReference>
<dbReference type="Proteomes" id="UP000004095">
    <property type="component" value="Unassembled WGS sequence"/>
</dbReference>
<evidence type="ECO:0000256" key="4">
    <source>
        <dbReference type="RuleBase" id="RU000363"/>
    </source>
</evidence>
<dbReference type="PRINTS" id="PR00080">
    <property type="entry name" value="SDRFAMILY"/>
</dbReference>
<protein>
    <submittedName>
        <fullName evidence="5">Short chain dehydrogenase</fullName>
    </submittedName>
</protein>
<dbReference type="eggNOG" id="COG1028">
    <property type="taxonomic scope" value="Bacteria"/>
</dbReference>
<keyword evidence="2" id="KW-0521">NADP</keyword>
<comment type="caution">
    <text evidence="5">The sequence shown here is derived from an EMBL/GenBank/DDBJ whole genome shotgun (WGS) entry which is preliminary data.</text>
</comment>
<dbReference type="OrthoDB" id="5786478at2"/>
<evidence type="ECO:0000256" key="3">
    <source>
        <dbReference type="ARBA" id="ARBA00023002"/>
    </source>
</evidence>
<dbReference type="InterPro" id="IPR045313">
    <property type="entry name" value="CBR1-like"/>
</dbReference>
<dbReference type="InterPro" id="IPR036291">
    <property type="entry name" value="NAD(P)-bd_dom_sf"/>
</dbReference>
<name>A1ZM53_MICM2</name>
<evidence type="ECO:0000313" key="6">
    <source>
        <dbReference type="Proteomes" id="UP000004095"/>
    </source>
</evidence>
<keyword evidence="3" id="KW-0560">Oxidoreductase</keyword>
<gene>
    <name evidence="5" type="ORF">M23134_04431</name>
</gene>
<dbReference type="SUPFAM" id="SSF51735">
    <property type="entry name" value="NAD(P)-binding Rossmann-fold domains"/>
    <property type="match status" value="1"/>
</dbReference>
<sequence>MKKVAFITGANKGIGFEASRQLAKKGITVIMGSRSDQRGKQASEQLKSEGLDVEFLKLDITQPESFDEAKKYIDEKYGQLDILVNNAGIIHSEESWGENTTETVSLEALRQTFEVNFFGLVALTQKLLPLIRKSKQGYITNVSSILGSVNVQNDAESGWYGVKPFAYNASKTALNSFTVHLVALLKDTNIKVNSAHPGWVKTDLGTDAAPMDVVSGAKTLVNLSLEEKTSFTGKFIHLDEEVPW</sequence>
<dbReference type="EMBL" id="AAWS01000015">
    <property type="protein sequence ID" value="EAY28584.1"/>
    <property type="molecule type" value="Genomic_DNA"/>
</dbReference>
<dbReference type="Pfam" id="PF00106">
    <property type="entry name" value="adh_short"/>
    <property type="match status" value="1"/>
</dbReference>
<reference evidence="5 6" key="1">
    <citation type="submission" date="2007-01" db="EMBL/GenBank/DDBJ databases">
        <authorList>
            <person name="Haygood M."/>
            <person name="Podell S."/>
            <person name="Anderson C."/>
            <person name="Hopkinson B."/>
            <person name="Roe K."/>
            <person name="Barbeau K."/>
            <person name="Gaasterland T."/>
            <person name="Ferriera S."/>
            <person name="Johnson J."/>
            <person name="Kravitz S."/>
            <person name="Beeson K."/>
            <person name="Sutton G."/>
            <person name="Rogers Y.-H."/>
            <person name="Friedman R."/>
            <person name="Frazier M."/>
            <person name="Venter J.C."/>
        </authorList>
    </citation>
    <scope>NUCLEOTIDE SEQUENCE [LARGE SCALE GENOMIC DNA]</scope>
    <source>
        <strain evidence="5 6">ATCC 23134</strain>
    </source>
</reference>